<evidence type="ECO:0000256" key="1">
    <source>
        <dbReference type="SAM" id="Phobius"/>
    </source>
</evidence>
<gene>
    <name evidence="2" type="primary">Contig2088.g2245</name>
    <name evidence="2" type="ORF">STYLEM_10286</name>
</gene>
<keyword evidence="1" id="KW-1133">Transmembrane helix</keyword>
<dbReference type="EMBL" id="CCKQ01009765">
    <property type="protein sequence ID" value="CDW81273.1"/>
    <property type="molecule type" value="Genomic_DNA"/>
</dbReference>
<evidence type="ECO:0008006" key="4">
    <source>
        <dbReference type="Google" id="ProtNLM"/>
    </source>
</evidence>
<organism evidence="2 3">
    <name type="scientific">Stylonychia lemnae</name>
    <name type="common">Ciliate</name>
    <dbReference type="NCBI Taxonomy" id="5949"/>
    <lineage>
        <taxon>Eukaryota</taxon>
        <taxon>Sar</taxon>
        <taxon>Alveolata</taxon>
        <taxon>Ciliophora</taxon>
        <taxon>Intramacronucleata</taxon>
        <taxon>Spirotrichea</taxon>
        <taxon>Stichotrichia</taxon>
        <taxon>Sporadotrichida</taxon>
        <taxon>Oxytrichidae</taxon>
        <taxon>Stylonychinae</taxon>
        <taxon>Stylonychia</taxon>
    </lineage>
</organism>
<feature type="transmembrane region" description="Helical" evidence="1">
    <location>
        <begin position="172"/>
        <end position="190"/>
    </location>
</feature>
<evidence type="ECO:0000313" key="3">
    <source>
        <dbReference type="Proteomes" id="UP000039865"/>
    </source>
</evidence>
<keyword evidence="1" id="KW-0812">Transmembrane</keyword>
<dbReference type="Proteomes" id="UP000039865">
    <property type="component" value="Unassembled WGS sequence"/>
</dbReference>
<evidence type="ECO:0000313" key="2">
    <source>
        <dbReference type="EMBL" id="CDW81273.1"/>
    </source>
</evidence>
<accession>A0A078AKD2</accession>
<dbReference type="AlphaFoldDB" id="A0A078AKD2"/>
<name>A0A078AKD2_STYLE</name>
<keyword evidence="1" id="KW-0472">Membrane</keyword>
<proteinExistence type="predicted"/>
<reference evidence="2 3" key="1">
    <citation type="submission" date="2014-06" db="EMBL/GenBank/DDBJ databases">
        <authorList>
            <person name="Swart Estienne"/>
        </authorList>
    </citation>
    <scope>NUCLEOTIDE SEQUENCE [LARGE SCALE GENOMIC DNA]</scope>
    <source>
        <strain evidence="2 3">130c</strain>
    </source>
</reference>
<dbReference type="OrthoDB" id="296869at2759"/>
<keyword evidence="3" id="KW-1185">Reference proteome</keyword>
<protein>
    <recommendedName>
        <fullName evidence="4">Transmembrane protein</fullName>
    </recommendedName>
</protein>
<sequence length="346" mass="40569">MWCPKNFNVSLSGNIASSVRKFISIDIKYCEQEILDKIRPGKKCKSKAESELHMKNVYAVVAQKQQYFDIDEFQVSPIKNTLQVFPLELVPNMSQTQYFKLSKNTATLRDSWMSSFYKEEELIFYKSRLQLGSISSSDKTFNNVASLQYFIDENVETFERYSDTFMDAMSQVGGFMGILLGLVCFITNYFQDFLYNSHFIQILYTYNERLFCQEYQRQAINQNQIAGEHIRTDNTFENSHHKLKMNEYQNINSKNDDLNQANLIQKLILVGILGLREFKYRFKDRCLYILKISNGNQESKMPREFIAKQLLTSNTQQHKAGIEDRWYIASSSSNKNLKIQKKISNF</sequence>
<dbReference type="InParanoid" id="A0A078AKD2"/>